<dbReference type="PANTHER" id="PTHR19446">
    <property type="entry name" value="REVERSE TRANSCRIPTASES"/>
    <property type="match status" value="1"/>
</dbReference>
<reference evidence="1" key="1">
    <citation type="submission" date="2022-06" db="EMBL/GenBank/DDBJ databases">
        <authorList>
            <person name="Andreotti S."/>
            <person name="Wyler E."/>
        </authorList>
    </citation>
    <scope>NUCLEOTIDE SEQUENCE</scope>
</reference>
<proteinExistence type="predicted"/>
<organism evidence="1 2">
    <name type="scientific">Phodopus roborovskii</name>
    <name type="common">Roborovski's desert hamster</name>
    <name type="synonym">Cricetulus roborovskii</name>
    <dbReference type="NCBI Taxonomy" id="109678"/>
    <lineage>
        <taxon>Eukaryota</taxon>
        <taxon>Metazoa</taxon>
        <taxon>Chordata</taxon>
        <taxon>Craniata</taxon>
        <taxon>Vertebrata</taxon>
        <taxon>Euteleostomi</taxon>
        <taxon>Mammalia</taxon>
        <taxon>Eutheria</taxon>
        <taxon>Euarchontoglires</taxon>
        <taxon>Glires</taxon>
        <taxon>Rodentia</taxon>
        <taxon>Myomorpha</taxon>
        <taxon>Muroidea</taxon>
        <taxon>Cricetidae</taxon>
        <taxon>Cricetinae</taxon>
        <taxon>Phodopus</taxon>
    </lineage>
</organism>
<dbReference type="AlphaFoldDB" id="A0AAV0A3D9"/>
<name>A0AAV0A3D9_PHORO</name>
<evidence type="ECO:0000313" key="1">
    <source>
        <dbReference type="EMBL" id="CAH7155680.1"/>
    </source>
</evidence>
<comment type="caution">
    <text evidence="1">The sequence shown here is derived from an EMBL/GenBank/DDBJ whole genome shotgun (WGS) entry which is preliminary data.</text>
</comment>
<sequence>MDKTLSFLWGNCSNIITLPSSHWLVTTGKVAIYRTQSQLKTLEQREANSPRRSRRQEIINLRAEINKIETRKTIQKINATKIGFIPGLQGWFNIRKSINVIHHINKLKKKNHMIISLDAEKAFDKIQHPFMIKVLESDPINSTRELLQLINTFSKLAGYKINSKKSVALFFSDDKEAEKEIRETSPFTIATSNIKYLGVTLTKQVKDLYNKNFVTLKKEIKEDTRKWKDLPCSWIGRINIVKMAILPKAIYRFNAIPIKIPPQFFTDLERIIINFIWKNKRPRIAKTTLYNKRTSGGITIPDFKLYYRAIVLKTAWYWHKNRQVDQWNRIENPDINPCTYEHLIFDKTAKMIQWGKDSIFNKWCWHNWMRVCRRLQIDPCLSPCTKLKSKWIKDLNINPATLNLLEEKVGGTLEQIGIGDRFLNITPGA</sequence>
<gene>
    <name evidence="1" type="primary">AABR07015559.1</name>
    <name evidence="1" type="ORF">PHOROB_LOCUS14670</name>
</gene>
<evidence type="ECO:0000313" key="2">
    <source>
        <dbReference type="Proteomes" id="UP001152836"/>
    </source>
</evidence>
<keyword evidence="2" id="KW-1185">Reference proteome</keyword>
<protein>
    <submittedName>
        <fullName evidence="1">AABR07015559.1 protein</fullName>
    </submittedName>
</protein>
<dbReference type="Proteomes" id="UP001152836">
    <property type="component" value="Unassembled WGS sequence"/>
</dbReference>
<accession>A0AAV0A3D9</accession>
<dbReference type="EMBL" id="CALSGD010001555">
    <property type="protein sequence ID" value="CAH7155680.1"/>
    <property type="molecule type" value="Genomic_DNA"/>
</dbReference>